<evidence type="ECO:0000313" key="2">
    <source>
        <dbReference type="Proteomes" id="UP000001312"/>
    </source>
</evidence>
<proteinExistence type="predicted"/>
<dbReference type="Proteomes" id="UP000001312">
    <property type="component" value="Unassembled WGS sequence"/>
</dbReference>
<gene>
    <name evidence="1" type="ORF">SS1G_09402</name>
</gene>
<protein>
    <submittedName>
        <fullName evidence="1">Uncharacterized protein</fullName>
    </submittedName>
</protein>
<name>A7EVP3_SCLS1</name>
<organism evidence="1 2">
    <name type="scientific">Sclerotinia sclerotiorum (strain ATCC 18683 / 1980 / Ss-1)</name>
    <name type="common">White mold</name>
    <name type="synonym">Whetzelinia sclerotiorum</name>
    <dbReference type="NCBI Taxonomy" id="665079"/>
    <lineage>
        <taxon>Eukaryota</taxon>
        <taxon>Fungi</taxon>
        <taxon>Dikarya</taxon>
        <taxon>Ascomycota</taxon>
        <taxon>Pezizomycotina</taxon>
        <taxon>Leotiomycetes</taxon>
        <taxon>Helotiales</taxon>
        <taxon>Sclerotiniaceae</taxon>
        <taxon>Sclerotinia</taxon>
    </lineage>
</organism>
<dbReference type="KEGG" id="ssl:SS1G_09402"/>
<dbReference type="RefSeq" id="XP_001589680.1">
    <property type="nucleotide sequence ID" value="XM_001589630.1"/>
</dbReference>
<reference evidence="2" key="1">
    <citation type="journal article" date="2011" name="PLoS Genet.">
        <title>Genomic analysis of the necrotrophic fungal pathogens Sclerotinia sclerotiorum and Botrytis cinerea.</title>
        <authorList>
            <person name="Amselem J."/>
            <person name="Cuomo C.A."/>
            <person name="van Kan J.A."/>
            <person name="Viaud M."/>
            <person name="Benito E.P."/>
            <person name="Couloux A."/>
            <person name="Coutinho P.M."/>
            <person name="de Vries R.P."/>
            <person name="Dyer P.S."/>
            <person name="Fillinger S."/>
            <person name="Fournier E."/>
            <person name="Gout L."/>
            <person name="Hahn M."/>
            <person name="Kohn L."/>
            <person name="Lapalu N."/>
            <person name="Plummer K.M."/>
            <person name="Pradier J.M."/>
            <person name="Quevillon E."/>
            <person name="Sharon A."/>
            <person name="Simon A."/>
            <person name="ten Have A."/>
            <person name="Tudzynski B."/>
            <person name="Tudzynski P."/>
            <person name="Wincker P."/>
            <person name="Andrew M."/>
            <person name="Anthouard V."/>
            <person name="Beever R.E."/>
            <person name="Beffa R."/>
            <person name="Benoit I."/>
            <person name="Bouzid O."/>
            <person name="Brault B."/>
            <person name="Chen Z."/>
            <person name="Choquer M."/>
            <person name="Collemare J."/>
            <person name="Cotton P."/>
            <person name="Danchin E.G."/>
            <person name="Da Silva C."/>
            <person name="Gautier A."/>
            <person name="Giraud C."/>
            <person name="Giraud T."/>
            <person name="Gonzalez C."/>
            <person name="Grossetete S."/>
            <person name="Guldener U."/>
            <person name="Henrissat B."/>
            <person name="Howlett B.J."/>
            <person name="Kodira C."/>
            <person name="Kretschmer M."/>
            <person name="Lappartient A."/>
            <person name="Leroch M."/>
            <person name="Levis C."/>
            <person name="Mauceli E."/>
            <person name="Neuveglise C."/>
            <person name="Oeser B."/>
            <person name="Pearson M."/>
            <person name="Poulain J."/>
            <person name="Poussereau N."/>
            <person name="Quesneville H."/>
            <person name="Rascle C."/>
            <person name="Schumacher J."/>
            <person name="Segurens B."/>
            <person name="Sexton A."/>
            <person name="Silva E."/>
            <person name="Sirven C."/>
            <person name="Soanes D.M."/>
            <person name="Talbot N.J."/>
            <person name="Templeton M."/>
            <person name="Yandava C."/>
            <person name="Yarden O."/>
            <person name="Zeng Q."/>
            <person name="Rollins J.A."/>
            <person name="Lebrun M.H."/>
            <person name="Dickman M."/>
        </authorList>
    </citation>
    <scope>NUCLEOTIDE SEQUENCE [LARGE SCALE GENOMIC DNA]</scope>
    <source>
        <strain evidence="2">ATCC 18683 / 1980 / Ss-1</strain>
    </source>
</reference>
<dbReference type="GeneID" id="5485902"/>
<dbReference type="AlphaFoldDB" id="A7EVP3"/>
<dbReference type="EMBL" id="CH476633">
    <property type="protein sequence ID" value="EDN93535.1"/>
    <property type="molecule type" value="Genomic_DNA"/>
</dbReference>
<sequence>MFIIHTGLHRVSRCTLLPASTPNAISYGTHPTVQRNPPLNSKTFVKMPLVDVQASMHPHFLKNGRRLYQSSLSRLLTHYTGSFSSGSALADPGQFSHLQPGAAGTFICLTGPLVAR</sequence>
<evidence type="ECO:0000313" key="1">
    <source>
        <dbReference type="EMBL" id="EDN93535.1"/>
    </source>
</evidence>
<accession>A7EVP3</accession>
<dbReference type="HOGENOM" id="CLU_2098301_0_0_1"/>
<dbReference type="InParanoid" id="A7EVP3"/>
<keyword evidence="2" id="KW-1185">Reference proteome</keyword>